<dbReference type="RefSeq" id="WP_162333812.1">
    <property type="nucleotide sequence ID" value="NZ_CP048113.1"/>
</dbReference>
<sequence>MFPLNTSRRPGPATDFIDDLKLQDKLAALAQTIKLRVYEEDEDIISLLEIDDDRIFLEPLLFAYFNNVTASHRPSLQQLLFGYMSEELRPNTFPVVFDPHGIAYLPNMGSICLRGEVPVEKAKVRYRGGAIFEVRAGDKLLPHTFVPLQKAGDFELLPFNHPLFYQYFKPFQEHQVVDVTGIDTYNISLLQRSNLERAIRLIATHCPVFYRLVCMTNGKIVIFDSASVDSFVASDLQGTIFINANERSSVAFFLDDLVHQWSHNMLNAYLFDRHEYFLINPELKQLSDYTGAVADPGNIYDAFHSLFTVARRVQCFDILFRLKEEFSRQEQHELIARYCDQSRRYDIGMQKVVLSEVYTPAGEHLYTSLYDSIERTLDQIRHILDRADLSNQVFTFSYPSFCVLNDYSITSE</sequence>
<keyword evidence="2" id="KW-1185">Reference proteome</keyword>
<reference evidence="1 2" key="1">
    <citation type="submission" date="2020-01" db="EMBL/GenBank/DDBJ databases">
        <title>Complete genome sequence of Chitinophaga sp. H33E-04 isolated from quinoa roots.</title>
        <authorList>
            <person name="Weon H.-Y."/>
            <person name="Lee S.A."/>
        </authorList>
    </citation>
    <scope>NUCLEOTIDE SEQUENCE [LARGE SCALE GENOMIC DNA]</scope>
    <source>
        <strain evidence="1 2">H33E-04</strain>
    </source>
</reference>
<organism evidence="1 2">
    <name type="scientific">Chitinophaga agri</name>
    <dbReference type="NCBI Taxonomy" id="2703787"/>
    <lineage>
        <taxon>Bacteria</taxon>
        <taxon>Pseudomonadati</taxon>
        <taxon>Bacteroidota</taxon>
        <taxon>Chitinophagia</taxon>
        <taxon>Chitinophagales</taxon>
        <taxon>Chitinophagaceae</taxon>
        <taxon>Chitinophaga</taxon>
    </lineage>
</organism>
<gene>
    <name evidence="1" type="ORF">GWR21_21875</name>
</gene>
<name>A0A6B9ZK14_9BACT</name>
<dbReference type="KEGG" id="chih:GWR21_21875"/>
<protein>
    <recommendedName>
        <fullName evidence="3">HEXXH motif domain-containing protein</fullName>
    </recommendedName>
</protein>
<dbReference type="AlphaFoldDB" id="A0A6B9ZK14"/>
<dbReference type="Proteomes" id="UP000476411">
    <property type="component" value="Chromosome"/>
</dbReference>
<dbReference type="EMBL" id="CP048113">
    <property type="protein sequence ID" value="QHS62159.1"/>
    <property type="molecule type" value="Genomic_DNA"/>
</dbReference>
<evidence type="ECO:0008006" key="3">
    <source>
        <dbReference type="Google" id="ProtNLM"/>
    </source>
</evidence>
<evidence type="ECO:0000313" key="2">
    <source>
        <dbReference type="Proteomes" id="UP000476411"/>
    </source>
</evidence>
<accession>A0A6B9ZK14</accession>
<evidence type="ECO:0000313" key="1">
    <source>
        <dbReference type="EMBL" id="QHS62159.1"/>
    </source>
</evidence>
<proteinExistence type="predicted"/>